<organism evidence="4 5">
    <name type="scientific">Bimuria novae-zelandiae CBS 107.79</name>
    <dbReference type="NCBI Taxonomy" id="1447943"/>
    <lineage>
        <taxon>Eukaryota</taxon>
        <taxon>Fungi</taxon>
        <taxon>Dikarya</taxon>
        <taxon>Ascomycota</taxon>
        <taxon>Pezizomycotina</taxon>
        <taxon>Dothideomycetes</taxon>
        <taxon>Pleosporomycetidae</taxon>
        <taxon>Pleosporales</taxon>
        <taxon>Massarineae</taxon>
        <taxon>Didymosphaeriaceae</taxon>
        <taxon>Bimuria</taxon>
    </lineage>
</organism>
<sequence length="453" mass="48525">MGLAGMVTGWLVVQVLVWGVGALDCKKDASFTIASADDVAALNKCAFFNGSVTISADAPQNIEFSTIRSMRSLEAISADTLRSISSDSLESIDDITFTALPNLASFNFSSLRVLETIRLESLPSIKDFGFGQGLGPRIEASVVNTSLKSVDWLKWPVSTTVNITSNEKLEAVSLPWETIDSAVTISDNAALKHVNVFAVETVAGNFTLEKNNKIEELVFKSLKTVEGKLQISGVLKNISMPALDHVYGELSVQSTKDIQDLCSDLEAKNLKGKFECKSYFEEPTTPKTASIPPKSSASVPVPSSDELLGKPEHGDDDHDEDDGGDITVGAKVGIALSAVVLAVFVFVGISYIIRARVRGKVMEIVPSVPGTPMVVPKPDRKVSVRRVQGRTIKVVQINLNGREMREVSETGERSELGREGSMRSVSSLGSNGIAGSEARLVKDKAPTSPVSPV</sequence>
<feature type="region of interest" description="Disordered" evidence="1">
    <location>
        <begin position="405"/>
        <end position="453"/>
    </location>
</feature>
<dbReference type="Proteomes" id="UP000800036">
    <property type="component" value="Unassembled WGS sequence"/>
</dbReference>
<accession>A0A6A5VNI3</accession>
<reference evidence="4" key="1">
    <citation type="journal article" date="2020" name="Stud. Mycol.">
        <title>101 Dothideomycetes genomes: a test case for predicting lifestyles and emergence of pathogens.</title>
        <authorList>
            <person name="Haridas S."/>
            <person name="Albert R."/>
            <person name="Binder M."/>
            <person name="Bloem J."/>
            <person name="Labutti K."/>
            <person name="Salamov A."/>
            <person name="Andreopoulos B."/>
            <person name="Baker S."/>
            <person name="Barry K."/>
            <person name="Bills G."/>
            <person name="Bluhm B."/>
            <person name="Cannon C."/>
            <person name="Castanera R."/>
            <person name="Culley D."/>
            <person name="Daum C."/>
            <person name="Ezra D."/>
            <person name="Gonzalez J."/>
            <person name="Henrissat B."/>
            <person name="Kuo A."/>
            <person name="Liang C."/>
            <person name="Lipzen A."/>
            <person name="Lutzoni F."/>
            <person name="Magnuson J."/>
            <person name="Mondo S."/>
            <person name="Nolan M."/>
            <person name="Ohm R."/>
            <person name="Pangilinan J."/>
            <person name="Park H.-J."/>
            <person name="Ramirez L."/>
            <person name="Alfaro M."/>
            <person name="Sun H."/>
            <person name="Tritt A."/>
            <person name="Yoshinaga Y."/>
            <person name="Zwiers L.-H."/>
            <person name="Turgeon B."/>
            <person name="Goodwin S."/>
            <person name="Spatafora J."/>
            <person name="Crous P."/>
            <person name="Grigoriev I."/>
        </authorList>
    </citation>
    <scope>NUCLEOTIDE SEQUENCE</scope>
    <source>
        <strain evidence="4">CBS 107.79</strain>
    </source>
</reference>
<evidence type="ECO:0000256" key="3">
    <source>
        <dbReference type="SAM" id="SignalP"/>
    </source>
</evidence>
<dbReference type="AlphaFoldDB" id="A0A6A5VNI3"/>
<keyword evidence="3" id="KW-0732">Signal</keyword>
<name>A0A6A5VNI3_9PLEO</name>
<proteinExistence type="predicted"/>
<evidence type="ECO:0000256" key="2">
    <source>
        <dbReference type="SAM" id="Phobius"/>
    </source>
</evidence>
<feature type="chain" id="PRO_5025456695" evidence="3">
    <location>
        <begin position="23"/>
        <end position="453"/>
    </location>
</feature>
<evidence type="ECO:0000313" key="4">
    <source>
        <dbReference type="EMBL" id="KAF1978465.1"/>
    </source>
</evidence>
<dbReference type="OrthoDB" id="536881at2759"/>
<evidence type="ECO:0000313" key="5">
    <source>
        <dbReference type="Proteomes" id="UP000800036"/>
    </source>
</evidence>
<protein>
    <submittedName>
        <fullName evidence="4">Uncharacterized protein</fullName>
    </submittedName>
</protein>
<keyword evidence="2" id="KW-1133">Transmembrane helix</keyword>
<keyword evidence="2" id="KW-0472">Membrane</keyword>
<keyword evidence="5" id="KW-1185">Reference proteome</keyword>
<evidence type="ECO:0000256" key="1">
    <source>
        <dbReference type="SAM" id="MobiDB-lite"/>
    </source>
</evidence>
<gene>
    <name evidence="4" type="ORF">BU23DRAFT_225163</name>
</gene>
<dbReference type="Gene3D" id="3.80.20.20">
    <property type="entry name" value="Receptor L-domain"/>
    <property type="match status" value="1"/>
</dbReference>
<dbReference type="InterPro" id="IPR036941">
    <property type="entry name" value="Rcpt_L-dom_sf"/>
</dbReference>
<feature type="compositionally biased region" description="Low complexity" evidence="1">
    <location>
        <begin position="289"/>
        <end position="304"/>
    </location>
</feature>
<dbReference type="EMBL" id="ML976660">
    <property type="protein sequence ID" value="KAF1978465.1"/>
    <property type="molecule type" value="Genomic_DNA"/>
</dbReference>
<feature type="compositionally biased region" description="Basic and acidic residues" evidence="1">
    <location>
        <begin position="405"/>
        <end position="421"/>
    </location>
</feature>
<feature type="compositionally biased region" description="Basic and acidic residues" evidence="1">
    <location>
        <begin position="307"/>
        <end position="316"/>
    </location>
</feature>
<feature type="signal peptide" evidence="3">
    <location>
        <begin position="1"/>
        <end position="22"/>
    </location>
</feature>
<feature type="region of interest" description="Disordered" evidence="1">
    <location>
        <begin position="283"/>
        <end position="324"/>
    </location>
</feature>
<feature type="transmembrane region" description="Helical" evidence="2">
    <location>
        <begin position="332"/>
        <end position="353"/>
    </location>
</feature>
<keyword evidence="2" id="KW-0812">Transmembrane</keyword>